<gene>
    <name evidence="1" type="ORF">DMA59_01625</name>
</gene>
<evidence type="ECO:0000313" key="1">
    <source>
        <dbReference type="EMBL" id="EBQ9424354.1"/>
    </source>
</evidence>
<dbReference type="EMBL" id="AAGQQJ010000001">
    <property type="protein sequence ID" value="EBQ9424354.1"/>
    <property type="molecule type" value="Genomic_DNA"/>
</dbReference>
<proteinExistence type="predicted"/>
<accession>A0A5U6H6J1</accession>
<dbReference type="AlphaFoldDB" id="A0A5U6H6J1"/>
<protein>
    <submittedName>
        <fullName evidence="1">Uncharacterized protein</fullName>
    </submittedName>
</protein>
<organism evidence="1">
    <name type="scientific">Salmonella potsdam</name>
    <dbReference type="NCBI Taxonomy" id="597"/>
    <lineage>
        <taxon>Bacteria</taxon>
        <taxon>Pseudomonadati</taxon>
        <taxon>Pseudomonadota</taxon>
        <taxon>Gammaproteobacteria</taxon>
        <taxon>Enterobacterales</taxon>
        <taxon>Enterobacteriaceae</taxon>
        <taxon>Salmonella</taxon>
    </lineage>
</organism>
<reference evidence="1" key="1">
    <citation type="submission" date="2018-05" db="EMBL/GenBank/DDBJ databases">
        <authorList>
            <person name="Ashton P.M."/>
            <person name="Dallman T."/>
            <person name="Nair S."/>
            <person name="De Pinna E."/>
            <person name="Peters T."/>
            <person name="Grant K."/>
        </authorList>
    </citation>
    <scope>NUCLEOTIDE SEQUENCE</scope>
    <source>
        <strain evidence="1">381328</strain>
    </source>
</reference>
<comment type="caution">
    <text evidence="1">The sequence shown here is derived from an EMBL/GenBank/DDBJ whole genome shotgun (WGS) entry which is preliminary data.</text>
</comment>
<name>A0A5U6H6J1_SALPO</name>
<sequence>MAMQQKYDWYALLFNTHERAFRAASCVSDSALHRCRCAVEKAIASGMDQETFIRTALAVLEGEVKKV</sequence>